<evidence type="ECO:0000313" key="2">
    <source>
        <dbReference type="Proteomes" id="UP000187406"/>
    </source>
</evidence>
<keyword evidence="2" id="KW-1185">Reference proteome</keyword>
<organism evidence="1 2">
    <name type="scientific">Cephalotus follicularis</name>
    <name type="common">Albany pitcher plant</name>
    <dbReference type="NCBI Taxonomy" id="3775"/>
    <lineage>
        <taxon>Eukaryota</taxon>
        <taxon>Viridiplantae</taxon>
        <taxon>Streptophyta</taxon>
        <taxon>Embryophyta</taxon>
        <taxon>Tracheophyta</taxon>
        <taxon>Spermatophyta</taxon>
        <taxon>Magnoliopsida</taxon>
        <taxon>eudicotyledons</taxon>
        <taxon>Gunneridae</taxon>
        <taxon>Pentapetalae</taxon>
        <taxon>rosids</taxon>
        <taxon>fabids</taxon>
        <taxon>Oxalidales</taxon>
        <taxon>Cephalotaceae</taxon>
        <taxon>Cephalotus</taxon>
    </lineage>
</organism>
<dbReference type="InParanoid" id="A0A1Q3BI88"/>
<comment type="caution">
    <text evidence="1">The sequence shown here is derived from an EMBL/GenBank/DDBJ whole genome shotgun (WGS) entry which is preliminary data.</text>
</comment>
<protein>
    <submittedName>
        <fullName evidence="1">Uncharacterized protein</fullName>
    </submittedName>
</protein>
<dbReference type="AlphaFoldDB" id="A0A1Q3BI88"/>
<name>A0A1Q3BI88_CEPFO</name>
<gene>
    <name evidence="1" type="ORF">CFOL_v3_11225</name>
</gene>
<feature type="non-terminal residue" evidence="1">
    <location>
        <position position="1"/>
    </location>
</feature>
<reference evidence="2" key="1">
    <citation type="submission" date="2016-04" db="EMBL/GenBank/DDBJ databases">
        <title>Cephalotus genome sequencing.</title>
        <authorList>
            <person name="Fukushima K."/>
            <person name="Hasebe M."/>
            <person name="Fang X."/>
        </authorList>
    </citation>
    <scope>NUCLEOTIDE SEQUENCE [LARGE SCALE GENOMIC DNA]</scope>
    <source>
        <strain evidence="2">cv. St1</strain>
    </source>
</reference>
<dbReference type="OrthoDB" id="1735266at2759"/>
<accession>A0A1Q3BI88</accession>
<evidence type="ECO:0000313" key="1">
    <source>
        <dbReference type="EMBL" id="GAV67720.1"/>
    </source>
</evidence>
<proteinExistence type="predicted"/>
<dbReference type="Proteomes" id="UP000187406">
    <property type="component" value="Unassembled WGS sequence"/>
</dbReference>
<dbReference type="PANTHER" id="PTHR33054:SF9">
    <property type="entry name" value="CCHC-TYPE DOMAIN-CONTAINING PROTEIN"/>
    <property type="match status" value="1"/>
</dbReference>
<dbReference type="PANTHER" id="PTHR33054">
    <property type="entry name" value="CCHC-TYPE DOMAIN-CONTAINING PROTEIN"/>
    <property type="match status" value="1"/>
</dbReference>
<sequence>VLTIQQRTKILDSVQINEIREPIINLDNETIEDVVTTLIYNIPKYFIGDLRTTDRLSNLRCRKLQDFRWYKNTFMTNVLTREYANQ</sequence>
<dbReference type="EMBL" id="BDDD01000583">
    <property type="protein sequence ID" value="GAV67720.1"/>
    <property type="molecule type" value="Genomic_DNA"/>
</dbReference>